<dbReference type="EMBL" id="SDDU01000015">
    <property type="protein sequence ID" value="TCZ68018.1"/>
    <property type="molecule type" value="Genomic_DNA"/>
</dbReference>
<dbReference type="AlphaFoldDB" id="A0A483NEY8"/>
<name>A0A483NEY8_KLEPN</name>
<evidence type="ECO:0000313" key="2">
    <source>
        <dbReference type="EMBL" id="TCY06014.1"/>
    </source>
</evidence>
<dbReference type="Gene3D" id="1.10.260.40">
    <property type="entry name" value="lambda repressor-like DNA-binding domains"/>
    <property type="match status" value="1"/>
</dbReference>
<dbReference type="InterPro" id="IPR007933">
    <property type="entry name" value="Transcrpt_activ_CII"/>
</dbReference>
<evidence type="ECO:0000313" key="3">
    <source>
        <dbReference type="EMBL" id="TCZ31708.1"/>
    </source>
</evidence>
<reference evidence="1" key="1">
    <citation type="submission" date="2019-01" db="EMBL/GenBank/DDBJ databases">
        <authorList>
            <person name="Lista F."/>
            <person name="Anselmo A."/>
        </authorList>
    </citation>
    <scope>NUCLEOTIDE SEQUENCE</scope>
    <source>
        <strain evidence="4">1R</strain>
        <strain evidence="2">1S</strain>
        <strain evidence="3">3R</strain>
        <strain evidence="1">4S</strain>
    </source>
</reference>
<dbReference type="RefSeq" id="WP_038435002.1">
    <property type="nucleotide sequence ID" value="NZ_AP024568.1"/>
</dbReference>
<accession>A0A483NEY8</accession>
<evidence type="ECO:0000313" key="4">
    <source>
        <dbReference type="EMBL" id="TCZ68018.1"/>
    </source>
</evidence>
<dbReference type="GO" id="GO:0006355">
    <property type="term" value="P:regulation of DNA-templated transcription"/>
    <property type="evidence" value="ECO:0007669"/>
    <property type="project" value="InterPro"/>
</dbReference>
<evidence type="ECO:0000313" key="1">
    <source>
        <dbReference type="EMBL" id="TCX98109.1"/>
    </source>
</evidence>
<dbReference type="EMBL" id="SDDS01000032">
    <property type="protein sequence ID" value="TCZ31708.1"/>
    <property type="molecule type" value="Genomic_DNA"/>
</dbReference>
<proteinExistence type="predicted"/>
<dbReference type="EMBL" id="SDCV01000013">
    <property type="protein sequence ID" value="TCY06014.1"/>
    <property type="molecule type" value="Genomic_DNA"/>
</dbReference>
<organism evidence="1">
    <name type="scientific">Klebsiella pneumoniae</name>
    <dbReference type="NCBI Taxonomy" id="573"/>
    <lineage>
        <taxon>Bacteria</taxon>
        <taxon>Pseudomonadati</taxon>
        <taxon>Pseudomonadota</taxon>
        <taxon>Gammaproteobacteria</taxon>
        <taxon>Enterobacterales</taxon>
        <taxon>Enterobacteriaceae</taxon>
        <taxon>Klebsiella/Raoultella group</taxon>
        <taxon>Klebsiella</taxon>
        <taxon>Klebsiella pneumoniae complex</taxon>
    </lineage>
</organism>
<dbReference type="GO" id="GO:0003677">
    <property type="term" value="F:DNA binding"/>
    <property type="evidence" value="ECO:0007669"/>
    <property type="project" value="InterPro"/>
</dbReference>
<dbReference type="InterPro" id="IPR010982">
    <property type="entry name" value="Lambda_DNA-bd_dom_sf"/>
</dbReference>
<gene>
    <name evidence="2" type="ORF">ETE68_15450</name>
    <name evidence="1" type="ORF">ETE73_14210</name>
    <name evidence="3" type="ORF">ETH54_15920</name>
    <name evidence="4" type="ORF">ETH64_16120</name>
</gene>
<comment type="caution">
    <text evidence="1">The sequence shown here is derived from an EMBL/GenBank/DDBJ whole genome shotgun (WGS) entry which is preliminary data.</text>
</comment>
<dbReference type="Pfam" id="PF05269">
    <property type="entry name" value="Phage_CII"/>
    <property type="match status" value="1"/>
</dbReference>
<sequence>MENSTARNKHQARNIESWLHNQIAMKGTTNVANAMGLTKSSISKWKETWIPKIAMLLAVLEWGVVDDDMSRLAKEVASLLRKEMAPKCSQHFEA</sequence>
<dbReference type="SUPFAM" id="SSF47413">
    <property type="entry name" value="lambda repressor-like DNA-binding domains"/>
    <property type="match status" value="1"/>
</dbReference>
<evidence type="ECO:0008006" key="5">
    <source>
        <dbReference type="Google" id="ProtNLM"/>
    </source>
</evidence>
<protein>
    <recommendedName>
        <fullName evidence="5">Bacteriophage CII family protein</fullName>
    </recommendedName>
</protein>
<dbReference type="EMBL" id="SDCS01000013">
    <property type="protein sequence ID" value="TCX98109.1"/>
    <property type="molecule type" value="Genomic_DNA"/>
</dbReference>